<evidence type="ECO:0000256" key="3">
    <source>
        <dbReference type="ARBA" id="ARBA00022448"/>
    </source>
</evidence>
<dbReference type="Proteomes" id="UP001303046">
    <property type="component" value="Unassembled WGS sequence"/>
</dbReference>
<comment type="similarity">
    <text evidence="2 13">Belongs to the amiloride-sensitive sodium channel (TC 1.A.6) family.</text>
</comment>
<keyword evidence="11 13" id="KW-0739">Sodium transport</keyword>
<keyword evidence="9 14" id="KW-0472">Membrane</keyword>
<keyword evidence="12 13" id="KW-0407">Ion channel</keyword>
<dbReference type="PANTHER" id="PTHR11690:SF232">
    <property type="entry name" value="ACID-SENSING ION CHANNEL 1-LIKE"/>
    <property type="match status" value="1"/>
</dbReference>
<evidence type="ECO:0000256" key="13">
    <source>
        <dbReference type="RuleBase" id="RU000679"/>
    </source>
</evidence>
<keyword evidence="4 13" id="KW-0894">Sodium channel</keyword>
<evidence type="ECO:0000313" key="17">
    <source>
        <dbReference type="Proteomes" id="UP001303046"/>
    </source>
</evidence>
<organism evidence="16 17">
    <name type="scientific">Necator americanus</name>
    <name type="common">Human hookworm</name>
    <dbReference type="NCBI Taxonomy" id="51031"/>
    <lineage>
        <taxon>Eukaryota</taxon>
        <taxon>Metazoa</taxon>
        <taxon>Ecdysozoa</taxon>
        <taxon>Nematoda</taxon>
        <taxon>Chromadorea</taxon>
        <taxon>Rhabditida</taxon>
        <taxon>Rhabditina</taxon>
        <taxon>Rhabditomorpha</taxon>
        <taxon>Strongyloidea</taxon>
        <taxon>Ancylostomatidae</taxon>
        <taxon>Bunostominae</taxon>
        <taxon>Necator</taxon>
    </lineage>
</organism>
<evidence type="ECO:0000256" key="6">
    <source>
        <dbReference type="ARBA" id="ARBA00022989"/>
    </source>
</evidence>
<keyword evidence="7" id="KW-0915">Sodium</keyword>
<keyword evidence="3 13" id="KW-0813">Transport</keyword>
<protein>
    <recommendedName>
        <fullName evidence="15">Reverse transcriptase domain-containing protein</fullName>
    </recommendedName>
</protein>
<name>A0ABR1DEC4_NECAM</name>
<evidence type="ECO:0000259" key="15">
    <source>
        <dbReference type="PROSITE" id="PS50878"/>
    </source>
</evidence>
<keyword evidence="5 13" id="KW-0812">Transmembrane</keyword>
<dbReference type="InterPro" id="IPR000477">
    <property type="entry name" value="RT_dom"/>
</dbReference>
<proteinExistence type="inferred from homology"/>
<feature type="transmembrane region" description="Helical" evidence="14">
    <location>
        <begin position="170"/>
        <end position="191"/>
    </location>
</feature>
<keyword evidence="10" id="KW-0325">Glycoprotein</keyword>
<evidence type="ECO:0000256" key="4">
    <source>
        <dbReference type="ARBA" id="ARBA00022461"/>
    </source>
</evidence>
<accession>A0ABR1DEC4</accession>
<evidence type="ECO:0000256" key="14">
    <source>
        <dbReference type="SAM" id="Phobius"/>
    </source>
</evidence>
<feature type="domain" description="Reverse transcriptase" evidence="15">
    <location>
        <begin position="1"/>
        <end position="93"/>
    </location>
</feature>
<sequence length="548" mass="62969">MKSLSWEEKGIRVDGRFPSNLRFANDIVLFSSSTDEAETMCNKLNEAGNRIGQRINRKKTQFMKNAYCEDGGVQLEGSQILETSSYVYLGRSEHGKRFEGKVNRRMRAAWVAFAPVRILSRPAFDLPIDISTTEDPEKLARFRCNCRYLWLRELHGVATLMMANSLEEKLFWAFIILICGLFSILNAYVILGGYNADRSTTRIAFVPVQQIRYPTLVFCPKNADGLNFTNLYNVAGSGFDNFDVSTWDARYRWRANRTVLEMFDFVFNENGYRCEDFFESCWAGSRILECCSIFEPTYVMLRGRCFRLMDNYNQTDVDETDKLSIRFNNVQGTLSKKKAIQVVMYVGDSHPEIGLYPRVYLNYHDWNRVRFVQKWISMLPDNPKCSLKPLNQGKSTCFVRSWVQNVIVSRLNCTIPYFKGMLSFLDDVPVCDPSVVVDDYDRVTSTSVDNFSCLPACERIENQMQMNTSPDYSRHINYSFRVETSFTDLEYEHYSEIRQTTTAGFVSELGGQSGLFVGCSVMSVVQVILSTTLLCTAFAAKIYGRYFA</sequence>
<evidence type="ECO:0000256" key="8">
    <source>
        <dbReference type="ARBA" id="ARBA00023065"/>
    </source>
</evidence>
<evidence type="ECO:0000256" key="1">
    <source>
        <dbReference type="ARBA" id="ARBA00004141"/>
    </source>
</evidence>
<gene>
    <name evidence="16" type="primary">Necator_chrIV.g14745</name>
    <name evidence="16" type="ORF">RB195_001450</name>
</gene>
<dbReference type="PROSITE" id="PS50878">
    <property type="entry name" value="RT_POL"/>
    <property type="match status" value="1"/>
</dbReference>
<keyword evidence="6 14" id="KW-1133">Transmembrane helix</keyword>
<comment type="subcellular location">
    <subcellularLocation>
        <location evidence="1">Membrane</location>
        <topology evidence="1">Multi-pass membrane protein</topology>
    </subcellularLocation>
</comment>
<dbReference type="Gene3D" id="1.10.287.770">
    <property type="entry name" value="YojJ-like"/>
    <property type="match status" value="1"/>
</dbReference>
<reference evidence="16 17" key="1">
    <citation type="submission" date="2023-08" db="EMBL/GenBank/DDBJ databases">
        <title>A Necator americanus chromosomal reference genome.</title>
        <authorList>
            <person name="Ilik V."/>
            <person name="Petrzelkova K.J."/>
            <person name="Pardy F."/>
            <person name="Fuh T."/>
            <person name="Niatou-Singa F.S."/>
            <person name="Gouil Q."/>
            <person name="Baker L."/>
            <person name="Ritchie M.E."/>
            <person name="Jex A.R."/>
            <person name="Gazzola D."/>
            <person name="Li H."/>
            <person name="Toshio Fujiwara R."/>
            <person name="Zhan B."/>
            <person name="Aroian R.V."/>
            <person name="Pafco B."/>
            <person name="Schwarz E.M."/>
        </authorList>
    </citation>
    <scope>NUCLEOTIDE SEQUENCE [LARGE SCALE GENOMIC DNA]</scope>
    <source>
        <strain evidence="16 17">Aroian</strain>
        <tissue evidence="16">Whole animal</tissue>
    </source>
</reference>
<comment type="caution">
    <text evidence="16">The sequence shown here is derived from an EMBL/GenBank/DDBJ whole genome shotgun (WGS) entry which is preliminary data.</text>
</comment>
<evidence type="ECO:0000313" key="16">
    <source>
        <dbReference type="EMBL" id="KAK6748829.1"/>
    </source>
</evidence>
<evidence type="ECO:0000256" key="10">
    <source>
        <dbReference type="ARBA" id="ARBA00023180"/>
    </source>
</evidence>
<keyword evidence="17" id="KW-1185">Reference proteome</keyword>
<evidence type="ECO:0000256" key="7">
    <source>
        <dbReference type="ARBA" id="ARBA00023053"/>
    </source>
</evidence>
<dbReference type="InterPro" id="IPR001873">
    <property type="entry name" value="ENaC"/>
</dbReference>
<evidence type="ECO:0000256" key="9">
    <source>
        <dbReference type="ARBA" id="ARBA00023136"/>
    </source>
</evidence>
<dbReference type="Pfam" id="PF00858">
    <property type="entry name" value="ASC"/>
    <property type="match status" value="1"/>
</dbReference>
<dbReference type="EMBL" id="JAVFWL010000004">
    <property type="protein sequence ID" value="KAK6748829.1"/>
    <property type="molecule type" value="Genomic_DNA"/>
</dbReference>
<evidence type="ECO:0000256" key="5">
    <source>
        <dbReference type="ARBA" id="ARBA00022692"/>
    </source>
</evidence>
<evidence type="ECO:0000256" key="12">
    <source>
        <dbReference type="ARBA" id="ARBA00023303"/>
    </source>
</evidence>
<dbReference type="PANTHER" id="PTHR11690">
    <property type="entry name" value="AMILORIDE-SENSITIVE SODIUM CHANNEL-RELATED"/>
    <property type="match status" value="1"/>
</dbReference>
<evidence type="ECO:0000256" key="11">
    <source>
        <dbReference type="ARBA" id="ARBA00023201"/>
    </source>
</evidence>
<evidence type="ECO:0000256" key="2">
    <source>
        <dbReference type="ARBA" id="ARBA00007193"/>
    </source>
</evidence>
<keyword evidence="8 13" id="KW-0406">Ion transport</keyword>